<proteinExistence type="inferred from homology"/>
<evidence type="ECO:0000256" key="5">
    <source>
        <dbReference type="ARBA" id="ARBA00022964"/>
    </source>
</evidence>
<dbReference type="InterPro" id="IPR029068">
    <property type="entry name" value="Glyas_Bleomycin-R_OHBP_Dase"/>
</dbReference>
<dbReference type="PROSITE" id="PS00082">
    <property type="entry name" value="EXTRADIOL_DIOXYGENAS"/>
    <property type="match status" value="1"/>
</dbReference>
<keyword evidence="5 8" id="KW-0223">Dioxygenase</keyword>
<dbReference type="CDD" id="cd07237">
    <property type="entry name" value="BphC1-RGP6_C_like"/>
    <property type="match status" value="1"/>
</dbReference>
<dbReference type="Proteomes" id="UP000537130">
    <property type="component" value="Unassembled WGS sequence"/>
</dbReference>
<dbReference type="Gene3D" id="3.10.180.10">
    <property type="entry name" value="2,3-Dihydroxybiphenyl 1,2-Dioxygenase, domain 1"/>
    <property type="match status" value="2"/>
</dbReference>
<keyword evidence="4 8" id="KW-0058">Aromatic hydrocarbons catabolism</keyword>
<dbReference type="InterPro" id="IPR037523">
    <property type="entry name" value="VOC_core"/>
</dbReference>
<evidence type="ECO:0000256" key="8">
    <source>
        <dbReference type="RuleBase" id="RU000683"/>
    </source>
</evidence>
<dbReference type="EMBL" id="JACHWY010000001">
    <property type="protein sequence ID" value="MBB3046791.1"/>
    <property type="molecule type" value="Genomic_DNA"/>
</dbReference>
<comment type="caution">
    <text evidence="10">The sequence shown here is derived from an EMBL/GenBank/DDBJ whole genome shotgun (WGS) entry which is preliminary data.</text>
</comment>
<evidence type="ECO:0000256" key="4">
    <source>
        <dbReference type="ARBA" id="ARBA00022797"/>
    </source>
</evidence>
<feature type="domain" description="VOC" evidence="9">
    <location>
        <begin position="147"/>
        <end position="274"/>
    </location>
</feature>
<dbReference type="GO" id="GO:0008198">
    <property type="term" value="F:ferrous iron binding"/>
    <property type="evidence" value="ECO:0007669"/>
    <property type="project" value="InterPro"/>
</dbReference>
<evidence type="ECO:0000256" key="6">
    <source>
        <dbReference type="ARBA" id="ARBA00023002"/>
    </source>
</evidence>
<dbReference type="InterPro" id="IPR000486">
    <property type="entry name" value="Xdiol_ring_cleave_dOase_1/2"/>
</dbReference>
<keyword evidence="6 8" id="KW-0560">Oxidoreductase</keyword>
<dbReference type="SUPFAM" id="SSF54593">
    <property type="entry name" value="Glyoxalase/Bleomycin resistance protein/Dihydroxybiphenyl dioxygenase"/>
    <property type="match status" value="1"/>
</dbReference>
<evidence type="ECO:0000313" key="11">
    <source>
        <dbReference type="Proteomes" id="UP000537130"/>
    </source>
</evidence>
<evidence type="ECO:0000256" key="1">
    <source>
        <dbReference type="ARBA" id="ARBA00001954"/>
    </source>
</evidence>
<gene>
    <name evidence="10" type="ORF">FHR99_001027</name>
</gene>
<dbReference type="InterPro" id="IPR004360">
    <property type="entry name" value="Glyas_Fos-R_dOase_dom"/>
</dbReference>
<dbReference type="Pfam" id="PF22632">
    <property type="entry name" value="BphC_D1"/>
    <property type="match status" value="1"/>
</dbReference>
<keyword evidence="11" id="KW-1185">Reference proteome</keyword>
<dbReference type="PROSITE" id="PS51819">
    <property type="entry name" value="VOC"/>
    <property type="match status" value="2"/>
</dbReference>
<protein>
    <submittedName>
        <fullName evidence="10">3,4-dihydroxy-9,10-secoandrosta-1,3, 5(10)-triene-9,17-dione 4,5-dioxygenase</fullName>
        <ecNumber evidence="10">1.13.11.25</ecNumber>
    </submittedName>
</protein>
<evidence type="ECO:0000256" key="2">
    <source>
        <dbReference type="ARBA" id="ARBA00008784"/>
    </source>
</evidence>
<dbReference type="AlphaFoldDB" id="A0A7W4W3J3"/>
<evidence type="ECO:0000259" key="9">
    <source>
        <dbReference type="PROSITE" id="PS51819"/>
    </source>
</evidence>
<evidence type="ECO:0000313" key="10">
    <source>
        <dbReference type="EMBL" id="MBB3046791.1"/>
    </source>
</evidence>
<sequence>MDVRSLGYVVIESTDPAKWLDYGTNILGLMVAPMMPDDGNVYLKMDERPFRFVITKGEQDRLQLCGWELADQETFEATKDSLKSVGVEFTEGSAELAQARQVRGLISLKDPAGNGLELYWGASLDYAKFVSPKGIAEFETGFNGDMGFGHAVLPAPNLQETHAFYRDVLGFGDTDYMHFKFSEDPNDPGMGLNFMHVNNPRHHSLALYQDQSPVGCIHLMVEVREDVDEVGYCLDRVNEAGIPVVSTLGRHTNDRMLSFYMATPTGFAMEFGTGGLQMDWEGYTPTVSTLPSLWGHKFQAPDGGH</sequence>
<evidence type="ECO:0000256" key="7">
    <source>
        <dbReference type="ARBA" id="ARBA00023004"/>
    </source>
</evidence>
<organism evidence="10 11">
    <name type="scientific">Litorivivens lipolytica</name>
    <dbReference type="NCBI Taxonomy" id="1524264"/>
    <lineage>
        <taxon>Bacteria</taxon>
        <taxon>Pseudomonadati</taxon>
        <taxon>Pseudomonadota</taxon>
        <taxon>Gammaproteobacteria</taxon>
        <taxon>Litorivivens</taxon>
    </lineage>
</organism>
<feature type="domain" description="VOC" evidence="9">
    <location>
        <begin position="5"/>
        <end position="121"/>
    </location>
</feature>
<keyword evidence="7 8" id="KW-0408">Iron</keyword>
<name>A0A7W4W3J3_9GAMM</name>
<comment type="cofactor">
    <cofactor evidence="1 8">
        <name>Fe(2+)</name>
        <dbReference type="ChEBI" id="CHEBI:29033"/>
    </cofactor>
</comment>
<reference evidence="10 11" key="1">
    <citation type="submission" date="2020-08" db="EMBL/GenBank/DDBJ databases">
        <title>Genomic Encyclopedia of Type Strains, Phase III (KMG-III): the genomes of soil and plant-associated and newly described type strains.</title>
        <authorList>
            <person name="Whitman W."/>
        </authorList>
    </citation>
    <scope>NUCLEOTIDE SEQUENCE [LARGE SCALE GENOMIC DNA]</scope>
    <source>
        <strain evidence="10 11">CECT 8654</strain>
    </source>
</reference>
<keyword evidence="3" id="KW-0479">Metal-binding</keyword>
<dbReference type="Pfam" id="PF00903">
    <property type="entry name" value="Glyoxalase"/>
    <property type="match status" value="1"/>
</dbReference>
<dbReference type="RefSeq" id="WP_183409459.1">
    <property type="nucleotide sequence ID" value="NZ_JACHWY010000001.1"/>
</dbReference>
<comment type="similarity">
    <text evidence="2 8">Belongs to the extradiol ring-cleavage dioxygenase family.</text>
</comment>
<dbReference type="GO" id="GO:0047071">
    <property type="term" value="F:3,4-dihydroxy-9,10-secoandrosta-1,3,5(10)-triene-9,17-dione 4,5-dioxygenase activity"/>
    <property type="evidence" value="ECO:0007669"/>
    <property type="project" value="UniProtKB-EC"/>
</dbReference>
<dbReference type="CDD" id="cd07252">
    <property type="entry name" value="BphC1-RGP6_N_like"/>
    <property type="match status" value="1"/>
</dbReference>
<dbReference type="EC" id="1.13.11.25" evidence="10"/>
<accession>A0A7W4W3J3</accession>
<evidence type="ECO:0000256" key="3">
    <source>
        <dbReference type="ARBA" id="ARBA00022723"/>
    </source>
</evidence>